<evidence type="ECO:0000256" key="8">
    <source>
        <dbReference type="SAM" id="MobiDB-lite"/>
    </source>
</evidence>
<keyword evidence="3" id="KW-1003">Cell membrane</keyword>
<comment type="caution">
    <text evidence="10">The sequence shown here is derived from an EMBL/GenBank/DDBJ whole genome shotgun (WGS) entry which is preliminary data.</text>
</comment>
<evidence type="ECO:0000256" key="2">
    <source>
        <dbReference type="ARBA" id="ARBA00022473"/>
    </source>
</evidence>
<feature type="compositionally biased region" description="Polar residues" evidence="8">
    <location>
        <begin position="208"/>
        <end position="221"/>
    </location>
</feature>
<dbReference type="Proteomes" id="UP000243975">
    <property type="component" value="Unassembled WGS sequence"/>
</dbReference>
<dbReference type="Pfam" id="PF06136">
    <property type="entry name" value="SOK"/>
    <property type="match status" value="1"/>
</dbReference>
<dbReference type="OMA" id="CGTANTH"/>
<gene>
    <name evidence="10" type="ORF">Ccrd_021134</name>
</gene>
<protein>
    <recommendedName>
        <fullName evidence="9">SOSEKI DIX-like domain-containing protein</fullName>
    </recommendedName>
</protein>
<organism evidence="10 11">
    <name type="scientific">Cynara cardunculus var. scolymus</name>
    <name type="common">Globe artichoke</name>
    <name type="synonym">Cynara scolymus</name>
    <dbReference type="NCBI Taxonomy" id="59895"/>
    <lineage>
        <taxon>Eukaryota</taxon>
        <taxon>Viridiplantae</taxon>
        <taxon>Streptophyta</taxon>
        <taxon>Embryophyta</taxon>
        <taxon>Tracheophyta</taxon>
        <taxon>Spermatophyta</taxon>
        <taxon>Magnoliopsida</taxon>
        <taxon>eudicotyledons</taxon>
        <taxon>Gunneridae</taxon>
        <taxon>Pentapetalae</taxon>
        <taxon>asterids</taxon>
        <taxon>campanulids</taxon>
        <taxon>Asterales</taxon>
        <taxon>Asteraceae</taxon>
        <taxon>Carduoideae</taxon>
        <taxon>Cardueae</taxon>
        <taxon>Carduinae</taxon>
        <taxon>Cynara</taxon>
    </lineage>
</organism>
<dbReference type="GO" id="GO:0005886">
    <property type="term" value="C:plasma membrane"/>
    <property type="evidence" value="ECO:0007669"/>
    <property type="project" value="UniProtKB-SubCell"/>
</dbReference>
<feature type="compositionally biased region" description="Basic and acidic residues" evidence="8">
    <location>
        <begin position="223"/>
        <end position="250"/>
    </location>
</feature>
<feature type="compositionally biased region" description="Low complexity" evidence="8">
    <location>
        <begin position="138"/>
        <end position="147"/>
    </location>
</feature>
<evidence type="ECO:0000256" key="7">
    <source>
        <dbReference type="ARBA" id="ARBA00024211"/>
    </source>
</evidence>
<dbReference type="PANTHER" id="PTHR31083">
    <property type="entry name" value="UPSTREAM OF FLC PROTEIN (DUF966)"/>
    <property type="match status" value="1"/>
</dbReference>
<evidence type="ECO:0000256" key="1">
    <source>
        <dbReference type="ARBA" id="ARBA00004413"/>
    </source>
</evidence>
<dbReference type="EMBL" id="LEKV01003367">
    <property type="protein sequence ID" value="KVI00612.1"/>
    <property type="molecule type" value="Genomic_DNA"/>
</dbReference>
<keyword evidence="2" id="KW-0217">Developmental protein</keyword>
<accession>A0A103Y143</accession>
<feature type="region of interest" description="Disordered" evidence="8">
    <location>
        <begin position="208"/>
        <end position="268"/>
    </location>
</feature>
<proteinExistence type="inferred from homology"/>
<evidence type="ECO:0000313" key="11">
    <source>
        <dbReference type="Proteomes" id="UP000243975"/>
    </source>
</evidence>
<evidence type="ECO:0000256" key="3">
    <source>
        <dbReference type="ARBA" id="ARBA00022475"/>
    </source>
</evidence>
<feature type="compositionally biased region" description="Polar residues" evidence="8">
    <location>
        <begin position="84"/>
        <end position="104"/>
    </location>
</feature>
<sequence length="268" mass="30155">MVAQVGSRDGGGQVRRVHIVYFLSRNGCTEHPHLFRVHHISRNGVRLRDIDSYSEKDIAKSSFFEINVKGPKYPSIEKEYPRDFSTNTSTDIEESSFVSNVTTEDTTKNQDENKDEIQVQSQKDDIKNNSSYETLLDKNTNNNNNNSKSKKGRNKSATKAPPSPTYSFGKPRRISGSRATHMFRNWITCGTANTHETALVVVNRRNGSTASTENNEYNSGQVCKDRKLRGFEKSFDTKEGSKKSKKEDPNNIKTFAAAYKPVNGPNCS</sequence>
<keyword evidence="5" id="KW-0472">Membrane</keyword>
<dbReference type="PANTHER" id="PTHR31083:SF5">
    <property type="entry name" value="PROTEIN SOSEKI 1"/>
    <property type="match status" value="1"/>
</dbReference>
<feature type="region of interest" description="Disordered" evidence="8">
    <location>
        <begin position="75"/>
        <end position="176"/>
    </location>
</feature>
<keyword evidence="11" id="KW-1185">Reference proteome</keyword>
<name>A0A103Y143_CYNCS</name>
<comment type="similarity">
    <text evidence="7">Belongs to the SOSEKI family.</text>
</comment>
<evidence type="ECO:0000313" key="10">
    <source>
        <dbReference type="EMBL" id="KVI00612.1"/>
    </source>
</evidence>
<dbReference type="InterPro" id="IPR010369">
    <property type="entry name" value="SOK"/>
</dbReference>
<dbReference type="GO" id="GO:0051301">
    <property type="term" value="P:cell division"/>
    <property type="evidence" value="ECO:0007669"/>
    <property type="project" value="UniProtKB-KW"/>
</dbReference>
<dbReference type="GO" id="GO:0051258">
    <property type="term" value="P:protein polymerization"/>
    <property type="evidence" value="ECO:0007669"/>
    <property type="project" value="UniProtKB-ARBA"/>
</dbReference>
<keyword evidence="6" id="KW-0131">Cell cycle</keyword>
<comment type="subcellular location">
    <subcellularLocation>
        <location evidence="1">Cell membrane</location>
        <topology evidence="1">Peripheral membrane protein</topology>
        <orientation evidence="1">Cytoplasmic side</orientation>
    </subcellularLocation>
</comment>
<keyword evidence="4" id="KW-0132">Cell division</keyword>
<dbReference type="AlphaFoldDB" id="A0A103Y143"/>
<reference evidence="10 11" key="1">
    <citation type="journal article" date="2016" name="Sci. Rep.">
        <title>The genome sequence of the outbreeding globe artichoke constructed de novo incorporating a phase-aware low-pass sequencing strategy of F1 progeny.</title>
        <authorList>
            <person name="Scaglione D."/>
            <person name="Reyes-Chin-Wo S."/>
            <person name="Acquadro A."/>
            <person name="Froenicke L."/>
            <person name="Portis E."/>
            <person name="Beitel C."/>
            <person name="Tirone M."/>
            <person name="Mauro R."/>
            <person name="Lo Monaco A."/>
            <person name="Mauromicale G."/>
            <person name="Faccioli P."/>
            <person name="Cattivelli L."/>
            <person name="Rieseberg L."/>
            <person name="Michelmore R."/>
            <person name="Lanteri S."/>
        </authorList>
    </citation>
    <scope>NUCLEOTIDE SEQUENCE [LARGE SCALE GENOMIC DNA]</scope>
    <source>
        <strain evidence="10">2C</strain>
    </source>
</reference>
<feature type="domain" description="SOSEKI DIX-like" evidence="9">
    <location>
        <begin position="17"/>
        <end position="50"/>
    </location>
</feature>
<feature type="compositionally biased region" description="Basic and acidic residues" evidence="8">
    <location>
        <begin position="105"/>
        <end position="127"/>
    </location>
</feature>
<dbReference type="InterPro" id="IPR048351">
    <property type="entry name" value="SOK_DIX"/>
</dbReference>
<dbReference type="Gramene" id="KVI00612">
    <property type="protein sequence ID" value="KVI00612"/>
    <property type="gene ID" value="Ccrd_021134"/>
</dbReference>
<evidence type="ECO:0000256" key="5">
    <source>
        <dbReference type="ARBA" id="ARBA00023136"/>
    </source>
</evidence>
<evidence type="ECO:0000256" key="4">
    <source>
        <dbReference type="ARBA" id="ARBA00022618"/>
    </source>
</evidence>
<evidence type="ECO:0000259" key="9">
    <source>
        <dbReference type="Pfam" id="PF06136"/>
    </source>
</evidence>
<dbReference type="STRING" id="59895.A0A103Y143"/>
<evidence type="ECO:0000256" key="6">
    <source>
        <dbReference type="ARBA" id="ARBA00023306"/>
    </source>
</evidence>